<accession>A0A2H0YR12</accession>
<name>A0A2H0YR12_9BACT</name>
<reference evidence="2" key="1">
    <citation type="submission" date="2017-09" db="EMBL/GenBank/DDBJ databases">
        <title>Depth-based differentiation of microbial function through sediment-hosted aquifers and enrichment of novel symbionts in the deep terrestrial subsurface.</title>
        <authorList>
            <person name="Probst A.J."/>
            <person name="Ladd B."/>
            <person name="Jarett J.K."/>
            <person name="Geller-Mcgrath D.E."/>
            <person name="Sieber C.M.K."/>
            <person name="Emerson J.B."/>
            <person name="Anantharaman K."/>
            <person name="Thomas B.C."/>
            <person name="Malmstrom R."/>
            <person name="Stieglmeier M."/>
            <person name="Klingl A."/>
            <person name="Woyke T."/>
            <person name="Ryan C.M."/>
            <person name="Banfield J.F."/>
        </authorList>
    </citation>
    <scope>NUCLEOTIDE SEQUENCE [LARGE SCALE GENOMIC DNA]</scope>
</reference>
<proteinExistence type="predicted"/>
<comment type="caution">
    <text evidence="1">The sequence shown here is derived from an EMBL/GenBank/DDBJ whole genome shotgun (WGS) entry which is preliminary data.</text>
</comment>
<sequence>MLVFHEQPHEKVRVFVDFSPGQNNFKRVIPRAFFWAGKRYDIQSVNLVYQRRRGNKQDWCFAVSDQANAFVLLFNPENLEWILEEVQGQ</sequence>
<dbReference type="AlphaFoldDB" id="A0A2H0YR12"/>
<evidence type="ECO:0000313" key="2">
    <source>
        <dbReference type="Proteomes" id="UP000236845"/>
    </source>
</evidence>
<dbReference type="Proteomes" id="UP000236845">
    <property type="component" value="Unassembled WGS sequence"/>
</dbReference>
<gene>
    <name evidence="1" type="ORF">COT26_00790</name>
</gene>
<protein>
    <submittedName>
        <fullName evidence="1">Uncharacterized protein</fullName>
    </submittedName>
</protein>
<dbReference type="EMBL" id="PEXW01000015">
    <property type="protein sequence ID" value="PIS40918.1"/>
    <property type="molecule type" value="Genomic_DNA"/>
</dbReference>
<evidence type="ECO:0000313" key="1">
    <source>
        <dbReference type="EMBL" id="PIS40918.1"/>
    </source>
</evidence>
<organism evidence="1 2">
    <name type="scientific">Candidatus Kerfeldbacteria bacterium CG08_land_8_20_14_0_20_43_14</name>
    <dbReference type="NCBI Taxonomy" id="2014246"/>
    <lineage>
        <taxon>Bacteria</taxon>
        <taxon>Candidatus Kerfeldiibacteriota</taxon>
    </lineage>
</organism>